<dbReference type="RefSeq" id="WP_061525491.1">
    <property type="nucleotide sequence ID" value="NZ_JRHX01000087.1"/>
</dbReference>
<feature type="compositionally biased region" description="Polar residues" evidence="1">
    <location>
        <begin position="547"/>
        <end position="557"/>
    </location>
</feature>
<dbReference type="AlphaFoldDB" id="A0A150HQA4"/>
<dbReference type="EMBL" id="JRHX01000087">
    <property type="protein sequence ID" value="KXZ68777.1"/>
    <property type="molecule type" value="Genomic_DNA"/>
</dbReference>
<evidence type="ECO:0000313" key="3">
    <source>
        <dbReference type="Proteomes" id="UP000075544"/>
    </source>
</evidence>
<dbReference type="PATRIC" id="fig|52133.19.peg.2983"/>
<sequence>MSEAKDKPHVSIVDVHGQPIIQKTKALAGNEGYGSPPYDAAGYSSEHTAGWSPSLWSPDNEINTGRDTIVARARDLVRNDGWASAAITRNLDNVVGPEFRPLSKPDYYALQQVTGNNGFDHKWAEEFGRAVDAYWRLFANDVGRYCDVERCLTVSEMLYLSYRHKIIDGDALAYIKWQPEMVGYGRANFATAIQVIDPDRLSNPNNQFDIRNVRGGVEISEDGAPIAYHIRKAHQGDWFNADKSVTWERIPRETDWGRPIIVHDFDHDRASQHRGTGILTSVIERLKMLIKYDGTEMDAAIVNAIFGAFITSPFDQGFVEDALGGTGPDSSGLGAYQEFRTDFHKNSRIKLGGVRMPILAPGETINTVSAQRPNSNFASFESAVLRNVAAGTGMSAQQISQNWAEVNYSSYRAAMLEAWKTFNRRRINFATGFCQPLFAAWLEECFEVGNLPLPAGAPDFIQYRSLYGRCKWMGPGRGYVDDVKEKQGAILGMDAGLTTLEKEAAQLDGADYRELLDQRANEVRMFKERNLPLPKWTGNGEEASPPAKQTTQLPEAE</sequence>
<dbReference type="GO" id="GO:0019068">
    <property type="term" value="P:virion assembly"/>
    <property type="evidence" value="ECO:0007669"/>
    <property type="project" value="InterPro"/>
</dbReference>
<reference evidence="2 3" key="1">
    <citation type="journal article" date="2016" name="Sci. Rep.">
        <title>Genomic and phenotypic characterization of the species Acinetobacter venetianus.</title>
        <authorList>
            <person name="Fondi M."/>
            <person name="Maida I."/>
            <person name="Perrin E."/>
            <person name="Orlandini V."/>
            <person name="La Torre L."/>
            <person name="Bosi E."/>
            <person name="Negroni A."/>
            <person name="Zanaroli G."/>
            <person name="Fava F."/>
            <person name="Decorosi F."/>
            <person name="Giovannetti L."/>
            <person name="Viti C."/>
            <person name="Vaneechoutte M."/>
            <person name="Dijkshoorn L."/>
            <person name="Fani R."/>
        </authorList>
    </citation>
    <scope>NUCLEOTIDE SEQUENCE [LARGE SCALE GENOMIC DNA]</scope>
    <source>
        <strain evidence="2 3">LUH13518</strain>
    </source>
</reference>
<dbReference type="Proteomes" id="UP000075544">
    <property type="component" value="Unassembled WGS sequence"/>
</dbReference>
<dbReference type="InterPro" id="IPR006429">
    <property type="entry name" value="Phage_lambda_portal"/>
</dbReference>
<proteinExistence type="predicted"/>
<dbReference type="NCBIfam" id="TIGR01539">
    <property type="entry name" value="portal_lambda"/>
    <property type="match status" value="1"/>
</dbReference>
<accession>A0A150HQA4</accession>
<evidence type="ECO:0000256" key="1">
    <source>
        <dbReference type="SAM" id="MobiDB-lite"/>
    </source>
</evidence>
<dbReference type="Pfam" id="PF05136">
    <property type="entry name" value="Phage_portal_2"/>
    <property type="match status" value="1"/>
</dbReference>
<gene>
    <name evidence="2" type="ORF">AVENLUH13518_02937</name>
</gene>
<organism evidence="2 3">
    <name type="scientific">Acinetobacter venetianus</name>
    <dbReference type="NCBI Taxonomy" id="52133"/>
    <lineage>
        <taxon>Bacteria</taxon>
        <taxon>Pseudomonadati</taxon>
        <taxon>Pseudomonadota</taxon>
        <taxon>Gammaproteobacteria</taxon>
        <taxon>Moraxellales</taxon>
        <taxon>Moraxellaceae</taxon>
        <taxon>Acinetobacter</taxon>
    </lineage>
</organism>
<protein>
    <submittedName>
        <fullName evidence="2">Phage portal protein, lambda family</fullName>
    </submittedName>
</protein>
<name>A0A150HQA4_9GAMM</name>
<feature type="region of interest" description="Disordered" evidence="1">
    <location>
        <begin position="531"/>
        <end position="557"/>
    </location>
</feature>
<dbReference type="GO" id="GO:0005198">
    <property type="term" value="F:structural molecule activity"/>
    <property type="evidence" value="ECO:0007669"/>
    <property type="project" value="InterPro"/>
</dbReference>
<evidence type="ECO:0000313" key="2">
    <source>
        <dbReference type="EMBL" id="KXZ68777.1"/>
    </source>
</evidence>
<comment type="caution">
    <text evidence="2">The sequence shown here is derived from an EMBL/GenBank/DDBJ whole genome shotgun (WGS) entry which is preliminary data.</text>
</comment>